<sequence>MSAALPTPGPSTPGTATPPAGAASNAPLYTPQRAPLPYHLINAFALSPHSTGNQAAVVVLSPSASSAAYTDAWHVAVAADFGFAETAFVVPLDLAADEPVYEIRFFTPTVEVPMCGHATLAAGHALLSYIHRTAPAVHFRTRLRGSLAASVEGSARGLTVPQAPPDAEIASKIAALVAAAAGVPAHDVIQVAAADFGTGTGVIVEVKPEVDIRTLRVDTKPLSRRETQLTMITQLAGAAGPNAVRINTRVFAPHIGIDEDPVTGAAHTALVPYYLDGPATERVRALLPPGADPRAATVDAHQLSARGGAIEGSIVNGRAKLVGRAWRWGKGELTEEDE</sequence>
<dbReference type="SUPFAM" id="SSF54506">
    <property type="entry name" value="Diaminopimelate epimerase-like"/>
    <property type="match status" value="1"/>
</dbReference>
<name>A0A7D8V0W1_VANHU</name>
<dbReference type="GO" id="GO:0016853">
    <property type="term" value="F:isomerase activity"/>
    <property type="evidence" value="ECO:0007669"/>
    <property type="project" value="UniProtKB-KW"/>
</dbReference>
<dbReference type="EMBL" id="QKWK01000004">
    <property type="protein sequence ID" value="TXT11227.1"/>
    <property type="molecule type" value="Genomic_DNA"/>
</dbReference>
<accession>A0A7D8V0W1</accession>
<evidence type="ECO:0000256" key="2">
    <source>
        <dbReference type="ARBA" id="ARBA00023235"/>
    </source>
</evidence>
<comment type="caution">
    <text evidence="5">The sequence shown here is derived from an EMBL/GenBank/DDBJ whole genome shotgun (WGS) entry which is preliminary data.</text>
</comment>
<dbReference type="Pfam" id="PF02567">
    <property type="entry name" value="PhzC-PhzF"/>
    <property type="match status" value="1"/>
</dbReference>
<feature type="active site" evidence="3">
    <location>
        <position position="85"/>
    </location>
</feature>
<reference evidence="5 6" key="1">
    <citation type="journal article" date="2019" name="PLoS Genet.">
        <title>Convergent evolution of linked mating-type loci in basidiomycete fungi.</title>
        <authorList>
            <person name="Sun S."/>
            <person name="Coelho M.A."/>
            <person name="Heitman J."/>
            <person name="Nowrousian M."/>
        </authorList>
    </citation>
    <scope>NUCLEOTIDE SEQUENCE [LARGE SCALE GENOMIC DNA]</scope>
    <source>
        <strain evidence="5 6">CBS 4282</strain>
    </source>
</reference>
<dbReference type="PIRSF" id="PIRSF016184">
    <property type="entry name" value="PhzC_PhzF"/>
    <property type="match status" value="1"/>
</dbReference>
<evidence type="ECO:0000313" key="6">
    <source>
        <dbReference type="Proteomes" id="UP000473826"/>
    </source>
</evidence>
<dbReference type="NCBIfam" id="TIGR00654">
    <property type="entry name" value="PhzF_family"/>
    <property type="match status" value="1"/>
</dbReference>
<dbReference type="PANTHER" id="PTHR13774:SF17">
    <property type="entry name" value="PHENAZINE BIOSYNTHESIS-LIKE DOMAIN-CONTAINING PROTEIN"/>
    <property type="match status" value="1"/>
</dbReference>
<evidence type="ECO:0008006" key="7">
    <source>
        <dbReference type="Google" id="ProtNLM"/>
    </source>
</evidence>
<dbReference type="OrthoDB" id="75169at2759"/>
<evidence type="ECO:0000256" key="1">
    <source>
        <dbReference type="ARBA" id="ARBA00008270"/>
    </source>
</evidence>
<evidence type="ECO:0000313" key="5">
    <source>
        <dbReference type="EMBL" id="TXT11227.1"/>
    </source>
</evidence>
<keyword evidence="2" id="KW-0413">Isomerase</keyword>
<evidence type="ECO:0000256" key="3">
    <source>
        <dbReference type="PIRSR" id="PIRSR016184-1"/>
    </source>
</evidence>
<proteinExistence type="inferred from homology"/>
<organism evidence="5 6">
    <name type="scientific">Vanrija humicola</name>
    <name type="common">Yeast</name>
    <name type="synonym">Cryptococcus humicola</name>
    <dbReference type="NCBI Taxonomy" id="5417"/>
    <lineage>
        <taxon>Eukaryota</taxon>
        <taxon>Fungi</taxon>
        <taxon>Dikarya</taxon>
        <taxon>Basidiomycota</taxon>
        <taxon>Agaricomycotina</taxon>
        <taxon>Tremellomycetes</taxon>
        <taxon>Trichosporonales</taxon>
        <taxon>Trichosporonaceae</taxon>
        <taxon>Vanrija</taxon>
    </lineage>
</organism>
<dbReference type="PANTHER" id="PTHR13774">
    <property type="entry name" value="PHENAZINE BIOSYNTHESIS PROTEIN"/>
    <property type="match status" value="1"/>
</dbReference>
<dbReference type="Gene3D" id="3.10.310.10">
    <property type="entry name" value="Diaminopimelate Epimerase, Chain A, domain 1"/>
    <property type="match status" value="2"/>
</dbReference>
<dbReference type="GO" id="GO:0005737">
    <property type="term" value="C:cytoplasm"/>
    <property type="evidence" value="ECO:0007669"/>
    <property type="project" value="TreeGrafter"/>
</dbReference>
<protein>
    <recommendedName>
        <fullName evidence="7">Diaminopimelate epimerase-like protein</fullName>
    </recommendedName>
</protein>
<dbReference type="InterPro" id="IPR003719">
    <property type="entry name" value="Phenazine_PhzF-like"/>
</dbReference>
<keyword evidence="6" id="KW-1185">Reference proteome</keyword>
<dbReference type="Proteomes" id="UP000473826">
    <property type="component" value="Unassembled WGS sequence"/>
</dbReference>
<dbReference type="AlphaFoldDB" id="A0A7D8V0W1"/>
<gene>
    <name evidence="5" type="ORF">VHUM_01978</name>
</gene>
<feature type="region of interest" description="Disordered" evidence="4">
    <location>
        <begin position="1"/>
        <end position="26"/>
    </location>
</feature>
<comment type="similarity">
    <text evidence="1">Belongs to the PhzF family.</text>
</comment>
<evidence type="ECO:0000256" key="4">
    <source>
        <dbReference type="SAM" id="MobiDB-lite"/>
    </source>
</evidence>